<dbReference type="GeneID" id="92005080"/>
<evidence type="ECO:0000313" key="2">
    <source>
        <dbReference type="EMBL" id="KAL0265038.1"/>
    </source>
</evidence>
<evidence type="ECO:0000256" key="1">
    <source>
        <dbReference type="SAM" id="MobiDB-lite"/>
    </source>
</evidence>
<feature type="compositionally biased region" description="Polar residues" evidence="1">
    <location>
        <begin position="98"/>
        <end position="128"/>
    </location>
</feature>
<feature type="region of interest" description="Disordered" evidence="1">
    <location>
        <begin position="201"/>
        <end position="247"/>
    </location>
</feature>
<feature type="compositionally biased region" description="Pro residues" evidence="1">
    <location>
        <begin position="30"/>
        <end position="48"/>
    </location>
</feature>
<feature type="region of interest" description="Disordered" evidence="1">
    <location>
        <begin position="1"/>
        <end position="186"/>
    </location>
</feature>
<name>A0ABR3CVV1_9PEZI</name>
<dbReference type="Proteomes" id="UP001430584">
    <property type="component" value="Unassembled WGS sequence"/>
</dbReference>
<reference evidence="2 3" key="1">
    <citation type="submission" date="2024-02" db="EMBL/GenBank/DDBJ databases">
        <title>De novo assembly and annotation of 12 fungi associated with fruit tree decline syndrome in Ontario, Canada.</title>
        <authorList>
            <person name="Sulman M."/>
            <person name="Ellouze W."/>
            <person name="Ilyukhin E."/>
        </authorList>
    </citation>
    <scope>NUCLEOTIDE SEQUENCE [LARGE SCALE GENOMIC DNA]</scope>
    <source>
        <strain evidence="2 3">FDS-637</strain>
    </source>
</reference>
<proteinExistence type="predicted"/>
<feature type="compositionally biased region" description="Low complexity" evidence="1">
    <location>
        <begin position="74"/>
        <end position="85"/>
    </location>
</feature>
<accession>A0ABR3CVV1</accession>
<keyword evidence="3" id="KW-1185">Reference proteome</keyword>
<organism evidence="2 3">
    <name type="scientific">Diplodia seriata</name>
    <dbReference type="NCBI Taxonomy" id="420778"/>
    <lineage>
        <taxon>Eukaryota</taxon>
        <taxon>Fungi</taxon>
        <taxon>Dikarya</taxon>
        <taxon>Ascomycota</taxon>
        <taxon>Pezizomycotina</taxon>
        <taxon>Dothideomycetes</taxon>
        <taxon>Dothideomycetes incertae sedis</taxon>
        <taxon>Botryosphaeriales</taxon>
        <taxon>Botryosphaeriaceae</taxon>
        <taxon>Diplodia</taxon>
    </lineage>
</organism>
<dbReference type="RefSeq" id="XP_066637778.1">
    <property type="nucleotide sequence ID" value="XM_066772499.1"/>
</dbReference>
<feature type="compositionally biased region" description="Polar residues" evidence="1">
    <location>
        <begin position="150"/>
        <end position="168"/>
    </location>
</feature>
<protein>
    <submittedName>
        <fullName evidence="2">Uncharacterized protein</fullName>
    </submittedName>
</protein>
<feature type="compositionally biased region" description="Low complexity" evidence="1">
    <location>
        <begin position="49"/>
        <end position="61"/>
    </location>
</feature>
<evidence type="ECO:0000313" key="3">
    <source>
        <dbReference type="Proteomes" id="UP001430584"/>
    </source>
</evidence>
<sequence>MAPSSTNKPSFVPLEIKPIDFSLTAGTDIPAPPPESPPATPGRPPTPGRGPLSSHPTSPHDTSSEDPMAQTKPSQSSSQSSTQSTGPANGETRGRTESVATANTKPGSPGSKNVLSPTPTTESIGSSKRPSSVRRFFGFRSASSSDSLRHNNNNRPTSPQNSAPSGGPTNRPGLRERRKSGSWFNKRASTMFGSLAEVGEISNGSAIEEQKPEKKGPPPPKLPDLKKLGTDLNDGSLGADDMFKHIK</sequence>
<dbReference type="EMBL" id="JAJVCZ030000001">
    <property type="protein sequence ID" value="KAL0265038.1"/>
    <property type="molecule type" value="Genomic_DNA"/>
</dbReference>
<feature type="compositionally biased region" description="Low complexity" evidence="1">
    <location>
        <begin position="129"/>
        <end position="146"/>
    </location>
</feature>
<comment type="caution">
    <text evidence="2">The sequence shown here is derived from an EMBL/GenBank/DDBJ whole genome shotgun (WGS) entry which is preliminary data.</text>
</comment>
<gene>
    <name evidence="2" type="ORF">SLS55_000995</name>
</gene>